<keyword evidence="3" id="KW-1185">Reference proteome</keyword>
<organism evidence="2 3">
    <name type="scientific">Fraxinus pennsylvanica</name>
    <dbReference type="NCBI Taxonomy" id="56036"/>
    <lineage>
        <taxon>Eukaryota</taxon>
        <taxon>Viridiplantae</taxon>
        <taxon>Streptophyta</taxon>
        <taxon>Embryophyta</taxon>
        <taxon>Tracheophyta</taxon>
        <taxon>Spermatophyta</taxon>
        <taxon>Magnoliopsida</taxon>
        <taxon>eudicotyledons</taxon>
        <taxon>Gunneridae</taxon>
        <taxon>Pentapetalae</taxon>
        <taxon>asterids</taxon>
        <taxon>lamiids</taxon>
        <taxon>Lamiales</taxon>
        <taxon>Oleaceae</taxon>
        <taxon>Oleeae</taxon>
        <taxon>Fraxinus</taxon>
    </lineage>
</organism>
<protein>
    <submittedName>
        <fullName evidence="2">Uncharacterized protein</fullName>
    </submittedName>
</protein>
<name>A0AAD2EDV7_9LAMI</name>
<reference evidence="2" key="1">
    <citation type="submission" date="2023-05" db="EMBL/GenBank/DDBJ databases">
        <authorList>
            <person name="Huff M."/>
        </authorList>
    </citation>
    <scope>NUCLEOTIDE SEQUENCE</scope>
</reference>
<accession>A0AAD2EDV7</accession>
<sequence length="180" mass="20099">MASTANTETETLHSGRPFRQTGPPNLSSSSSSSYSCNSSLGLLSFNEDFTSFCPITPLRFSSGVPFSWETIPGIPKQESIKNKESLRNLLPLPPAIQTKNCSKKYVHEQIFHKKKDPFFAAFVKCSKDDDDHYAFGSLWKGSKITRALNSCKRSCAVSDSLVYIPIRRSNSDYLLNCRSK</sequence>
<dbReference type="PANTHER" id="PTHR33696:SF1">
    <property type="entry name" value="T22J18.15"/>
    <property type="match status" value="1"/>
</dbReference>
<dbReference type="Proteomes" id="UP000834106">
    <property type="component" value="Chromosome 23"/>
</dbReference>
<evidence type="ECO:0000256" key="1">
    <source>
        <dbReference type="SAM" id="MobiDB-lite"/>
    </source>
</evidence>
<evidence type="ECO:0000313" key="3">
    <source>
        <dbReference type="Proteomes" id="UP000834106"/>
    </source>
</evidence>
<dbReference type="AlphaFoldDB" id="A0AAD2EDV7"/>
<gene>
    <name evidence="2" type="ORF">FPE_LOCUS34429</name>
</gene>
<dbReference type="PANTHER" id="PTHR33696">
    <property type="entry name" value="T22J18.15-RELATED"/>
    <property type="match status" value="1"/>
</dbReference>
<evidence type="ECO:0000313" key="2">
    <source>
        <dbReference type="EMBL" id="CAI9786999.1"/>
    </source>
</evidence>
<dbReference type="EMBL" id="OU503058">
    <property type="protein sequence ID" value="CAI9786999.1"/>
    <property type="molecule type" value="Genomic_DNA"/>
</dbReference>
<feature type="region of interest" description="Disordered" evidence="1">
    <location>
        <begin position="1"/>
        <end position="30"/>
    </location>
</feature>
<proteinExistence type="predicted"/>